<evidence type="ECO:0000256" key="1">
    <source>
        <dbReference type="SAM" id="MobiDB-lite"/>
    </source>
</evidence>
<keyword evidence="4" id="KW-1185">Reference proteome</keyword>
<feature type="chain" id="PRO_5017385440" evidence="2">
    <location>
        <begin position="18"/>
        <end position="272"/>
    </location>
</feature>
<dbReference type="Proteomes" id="UP000266152">
    <property type="component" value="Unassembled WGS sequence"/>
</dbReference>
<accession>A0A395S8X4</accession>
<feature type="signal peptide" evidence="2">
    <location>
        <begin position="1"/>
        <end position="17"/>
    </location>
</feature>
<proteinExistence type="predicted"/>
<evidence type="ECO:0000256" key="2">
    <source>
        <dbReference type="SAM" id="SignalP"/>
    </source>
</evidence>
<keyword evidence="2" id="KW-0732">Signal</keyword>
<feature type="region of interest" description="Disordered" evidence="1">
    <location>
        <begin position="65"/>
        <end position="90"/>
    </location>
</feature>
<reference evidence="3 4" key="1">
    <citation type="journal article" date="2018" name="PLoS Pathog.">
        <title>Evolution of structural diversity of trichothecenes, a family of toxins produced by plant pathogenic and entomopathogenic fungi.</title>
        <authorList>
            <person name="Proctor R.H."/>
            <person name="McCormick S.P."/>
            <person name="Kim H.S."/>
            <person name="Cardoza R.E."/>
            <person name="Stanley A.M."/>
            <person name="Lindo L."/>
            <person name="Kelly A."/>
            <person name="Brown D.W."/>
            <person name="Lee T."/>
            <person name="Vaughan M.M."/>
            <person name="Alexander N.J."/>
            <person name="Busman M."/>
            <person name="Gutierrez S."/>
        </authorList>
    </citation>
    <scope>NUCLEOTIDE SEQUENCE [LARGE SCALE GENOMIC DNA]</scope>
    <source>
        <strain evidence="3 4">NRRL 3299</strain>
    </source>
</reference>
<dbReference type="STRING" id="5514.A0A395S8X4"/>
<organism evidence="3 4">
    <name type="scientific">Fusarium sporotrichioides</name>
    <dbReference type="NCBI Taxonomy" id="5514"/>
    <lineage>
        <taxon>Eukaryota</taxon>
        <taxon>Fungi</taxon>
        <taxon>Dikarya</taxon>
        <taxon>Ascomycota</taxon>
        <taxon>Pezizomycotina</taxon>
        <taxon>Sordariomycetes</taxon>
        <taxon>Hypocreomycetidae</taxon>
        <taxon>Hypocreales</taxon>
        <taxon>Nectriaceae</taxon>
        <taxon>Fusarium</taxon>
    </lineage>
</organism>
<evidence type="ECO:0000313" key="3">
    <source>
        <dbReference type="EMBL" id="RGP68848.1"/>
    </source>
</evidence>
<dbReference type="PANTHER" id="PTHR33657:SF6">
    <property type="entry name" value="SECRETED PROTEIN"/>
    <property type="match status" value="1"/>
</dbReference>
<sequence length="272" mass="30852">MGKQLGTLIGLLVTASASPLAISVPSTFTRRDVLSPLPESASSLELEFQPLLDFDMDGCYNTAAIDPSARINPGQGPTASPQGRCRDRGQLENSNVYSRSRCNNGYCAIMYEYYFEKYQSLGLSFLAGHRHDCENVVVFVKDGEVVQVALACHGEYEESPVRAWLEFMEYKRTIPLKDNHPMLVYHKDGVRMHCLRLVYQKDVKDPENQFKRFHRAPLVGWQNWPSEELRRKMLDGWKGQVGPKLDTEFSRTLEIATGGTLPDFDPYGDDEY</sequence>
<dbReference type="PANTHER" id="PTHR33657">
    <property type="entry name" value="DOMAIN PROTEIN, PUTATIVE (AFU_ORTHOLOGUE AFUA_5G00600)-RELATED"/>
    <property type="match status" value="1"/>
</dbReference>
<evidence type="ECO:0000313" key="4">
    <source>
        <dbReference type="Proteomes" id="UP000266152"/>
    </source>
</evidence>
<dbReference type="Pfam" id="PF05630">
    <property type="entry name" value="NPP1"/>
    <property type="match status" value="1"/>
</dbReference>
<gene>
    <name evidence="3" type="ORF">FSPOR_5054</name>
</gene>
<name>A0A395S8X4_FUSSP</name>
<dbReference type="InterPro" id="IPR008701">
    <property type="entry name" value="NPP1"/>
</dbReference>
<comment type="caution">
    <text evidence="3">The sequence shown here is derived from an EMBL/GenBank/DDBJ whole genome shotgun (WGS) entry which is preliminary data.</text>
</comment>
<dbReference type="EMBL" id="PXOF01000066">
    <property type="protein sequence ID" value="RGP68848.1"/>
    <property type="molecule type" value="Genomic_DNA"/>
</dbReference>
<dbReference type="AlphaFoldDB" id="A0A395S8X4"/>
<protein>
    <submittedName>
        <fullName evidence="3">Mosquitocidal toxin</fullName>
    </submittedName>
</protein>